<dbReference type="GO" id="GO:0022857">
    <property type="term" value="F:transmembrane transporter activity"/>
    <property type="evidence" value="ECO:0007669"/>
    <property type="project" value="InterPro"/>
</dbReference>
<evidence type="ECO:0000256" key="6">
    <source>
        <dbReference type="ARBA" id="ARBA00022989"/>
    </source>
</evidence>
<dbReference type="STRING" id="890420.SAMN05216226_11577"/>
<evidence type="ECO:0000256" key="1">
    <source>
        <dbReference type="ARBA" id="ARBA00004651"/>
    </source>
</evidence>
<dbReference type="GO" id="GO:0005886">
    <property type="term" value="C:plasma membrane"/>
    <property type="evidence" value="ECO:0007669"/>
    <property type="project" value="UniProtKB-SubCell"/>
</dbReference>
<dbReference type="Pfam" id="PF01032">
    <property type="entry name" value="FecCD"/>
    <property type="match status" value="2"/>
</dbReference>
<dbReference type="PANTHER" id="PTHR30472">
    <property type="entry name" value="FERRIC ENTEROBACTIN TRANSPORT SYSTEM PERMEASE PROTEIN"/>
    <property type="match status" value="1"/>
</dbReference>
<keyword evidence="5 8" id="KW-0812">Transmembrane</keyword>
<feature type="transmembrane region" description="Helical" evidence="8">
    <location>
        <begin position="197"/>
        <end position="221"/>
    </location>
</feature>
<feature type="transmembrane region" description="Helical" evidence="8">
    <location>
        <begin position="312"/>
        <end position="331"/>
    </location>
</feature>
<keyword evidence="7 8" id="KW-0472">Membrane</keyword>
<accession>A0A1G8YNS5</accession>
<proteinExistence type="inferred from homology"/>
<feature type="transmembrane region" description="Helical" evidence="8">
    <location>
        <begin position="227"/>
        <end position="250"/>
    </location>
</feature>
<evidence type="ECO:0000256" key="7">
    <source>
        <dbReference type="ARBA" id="ARBA00023136"/>
    </source>
</evidence>
<evidence type="ECO:0000256" key="8">
    <source>
        <dbReference type="SAM" id="Phobius"/>
    </source>
</evidence>
<organism evidence="9 10">
    <name type="scientific">Halovenus aranensis</name>
    <dbReference type="NCBI Taxonomy" id="890420"/>
    <lineage>
        <taxon>Archaea</taxon>
        <taxon>Methanobacteriati</taxon>
        <taxon>Methanobacteriota</taxon>
        <taxon>Stenosarchaea group</taxon>
        <taxon>Halobacteria</taxon>
        <taxon>Halobacteriales</taxon>
        <taxon>Haloarculaceae</taxon>
        <taxon>Halovenus</taxon>
    </lineage>
</organism>
<keyword evidence="6 8" id="KW-1133">Transmembrane helix</keyword>
<sequence length="454" mass="47152">MSNETVGDGQAAGTRDTRRFVWLFDPRLVMTALGSIAVVVLAGLVQVSFGSYSMSVGQAWSAVVNPDVLLNQQAWNSFLLGGELPEMGRKSLIVWSIRLPRVFVAIIVGMNLAISGAIFQAITRNELASPFILGVSSGAGLMILVVLVAIPSFVLAVPFLALTGTQGGLLGGGATLVWLFGVAGAWWYGVERRQLRAIGLVGAVLLGGAFVAVPGISLPVGVGELSFAVSTLLPVIAALGGIAAFLVVYAIAWKNGTSPVRLVLAGVIVGTVFKSLQTALFFFADDLGVVQEALAWTTGSLTGTDWEQVRMALPWSVIAVVLAIAGARQCNVMLLGEQTAKSLGMSIEKVRFALSGVAVLAAAASIAVAGIVGFVGLIVPHMVRNLVGSDYKKVIVGCLFVGPALMVAADVGARLGMGVITGSDLQIPVGVVTGLVGGPYFLYLMRKKQEMGEI</sequence>
<gene>
    <name evidence="9" type="ORF">SAMN05216226_11577</name>
</gene>
<dbReference type="CDD" id="cd06550">
    <property type="entry name" value="TM_ABC_iron-siderophores_like"/>
    <property type="match status" value="1"/>
</dbReference>
<comment type="similarity">
    <text evidence="2">Belongs to the binding-protein-dependent transport system permease family. FecCD subfamily.</text>
</comment>
<evidence type="ECO:0000256" key="4">
    <source>
        <dbReference type="ARBA" id="ARBA00022475"/>
    </source>
</evidence>
<feature type="transmembrane region" description="Helical" evidence="8">
    <location>
        <begin position="425"/>
        <end position="445"/>
    </location>
</feature>
<dbReference type="Gene3D" id="1.10.3470.10">
    <property type="entry name" value="ABC transporter involved in vitamin B12 uptake, BtuC"/>
    <property type="match status" value="1"/>
</dbReference>
<name>A0A1G8YNS5_9EURY</name>
<feature type="transmembrane region" description="Helical" evidence="8">
    <location>
        <begin position="169"/>
        <end position="190"/>
    </location>
</feature>
<feature type="transmembrane region" description="Helical" evidence="8">
    <location>
        <begin position="352"/>
        <end position="379"/>
    </location>
</feature>
<evidence type="ECO:0000256" key="5">
    <source>
        <dbReference type="ARBA" id="ARBA00022692"/>
    </source>
</evidence>
<keyword evidence="4" id="KW-1003">Cell membrane</keyword>
<reference evidence="9 10" key="1">
    <citation type="submission" date="2016-10" db="EMBL/GenBank/DDBJ databases">
        <authorList>
            <person name="de Groot N.N."/>
        </authorList>
    </citation>
    <scope>NUCLEOTIDE SEQUENCE [LARGE SCALE GENOMIC DNA]</scope>
    <source>
        <strain evidence="9 10">IBRC-M10015</strain>
    </source>
</reference>
<keyword evidence="10" id="KW-1185">Reference proteome</keyword>
<evidence type="ECO:0000256" key="2">
    <source>
        <dbReference type="ARBA" id="ARBA00007935"/>
    </source>
</evidence>
<evidence type="ECO:0000313" key="9">
    <source>
        <dbReference type="EMBL" id="SDK04512.1"/>
    </source>
</evidence>
<dbReference type="Proteomes" id="UP000198856">
    <property type="component" value="Unassembled WGS sequence"/>
</dbReference>
<feature type="transmembrane region" description="Helical" evidence="8">
    <location>
        <begin position="28"/>
        <end position="49"/>
    </location>
</feature>
<evidence type="ECO:0000313" key="10">
    <source>
        <dbReference type="Proteomes" id="UP000198856"/>
    </source>
</evidence>
<keyword evidence="3" id="KW-0813">Transport</keyword>
<feature type="transmembrane region" description="Helical" evidence="8">
    <location>
        <begin position="131"/>
        <end position="157"/>
    </location>
</feature>
<feature type="transmembrane region" description="Helical" evidence="8">
    <location>
        <begin position="262"/>
        <end position="284"/>
    </location>
</feature>
<dbReference type="SUPFAM" id="SSF81345">
    <property type="entry name" value="ABC transporter involved in vitamin B12 uptake, BtuC"/>
    <property type="match status" value="2"/>
</dbReference>
<dbReference type="RefSeq" id="WP_245683230.1">
    <property type="nucleotide sequence ID" value="NZ_FNFC01000015.1"/>
</dbReference>
<dbReference type="InterPro" id="IPR000522">
    <property type="entry name" value="ABC_transptr_permease_BtuC"/>
</dbReference>
<protein>
    <submittedName>
        <fullName evidence="9">Iron complex transport system permease protein</fullName>
    </submittedName>
</protein>
<evidence type="ECO:0000256" key="3">
    <source>
        <dbReference type="ARBA" id="ARBA00022448"/>
    </source>
</evidence>
<dbReference type="InterPro" id="IPR037294">
    <property type="entry name" value="ABC_BtuC-like"/>
</dbReference>
<dbReference type="PANTHER" id="PTHR30472:SF25">
    <property type="entry name" value="ABC TRANSPORTER PERMEASE PROTEIN MJ0876-RELATED"/>
    <property type="match status" value="1"/>
</dbReference>
<dbReference type="EMBL" id="FNFC01000015">
    <property type="protein sequence ID" value="SDK04512.1"/>
    <property type="molecule type" value="Genomic_DNA"/>
</dbReference>
<dbReference type="AlphaFoldDB" id="A0A1G8YNS5"/>
<feature type="transmembrane region" description="Helical" evidence="8">
    <location>
        <begin position="99"/>
        <end position="119"/>
    </location>
</feature>
<comment type="subcellular location">
    <subcellularLocation>
        <location evidence="1">Cell membrane</location>
        <topology evidence="1">Multi-pass membrane protein</topology>
    </subcellularLocation>
</comment>